<evidence type="ECO:0000256" key="1">
    <source>
        <dbReference type="ARBA" id="ARBA00004123"/>
    </source>
</evidence>
<comment type="similarity">
    <text evidence="2">Belongs to the RecA family. RAD51 subfamily.</text>
</comment>
<keyword evidence="4" id="KW-0238">DNA-binding</keyword>
<evidence type="ECO:0000256" key="6">
    <source>
        <dbReference type="ARBA" id="ARBA00023242"/>
    </source>
</evidence>
<evidence type="ECO:0000256" key="2">
    <source>
        <dbReference type="ARBA" id="ARBA00007095"/>
    </source>
</evidence>
<evidence type="ECO:0000256" key="4">
    <source>
        <dbReference type="ARBA" id="ARBA00023125"/>
    </source>
</evidence>
<dbReference type="InterPro" id="IPR020588">
    <property type="entry name" value="RecA_ATP-bd"/>
</dbReference>
<feature type="region of interest" description="Disordered" evidence="7">
    <location>
        <begin position="348"/>
        <end position="377"/>
    </location>
</feature>
<dbReference type="RefSeq" id="XP_002506148.1">
    <property type="nucleotide sequence ID" value="XM_002506102.1"/>
</dbReference>
<dbReference type="Proteomes" id="UP000002009">
    <property type="component" value="Chromosome 14"/>
</dbReference>
<feature type="region of interest" description="Disordered" evidence="7">
    <location>
        <begin position="299"/>
        <end position="323"/>
    </location>
</feature>
<dbReference type="Gene3D" id="3.40.50.300">
    <property type="entry name" value="P-loop containing nucleotide triphosphate hydrolases"/>
    <property type="match status" value="1"/>
</dbReference>
<keyword evidence="10" id="KW-1185">Reference proteome</keyword>
<dbReference type="GO" id="GO:0000400">
    <property type="term" value="F:four-way junction DNA binding"/>
    <property type="evidence" value="ECO:0007669"/>
    <property type="project" value="TreeGrafter"/>
</dbReference>
<dbReference type="KEGG" id="mis:MICPUN_64031"/>
<dbReference type="PANTHER" id="PTHR46456:SF1">
    <property type="entry name" value="DNA REPAIR PROTEIN RAD51 HOMOLOG 2"/>
    <property type="match status" value="1"/>
</dbReference>
<dbReference type="STRING" id="296587.C1EGX8"/>
<dbReference type="Pfam" id="PF26169">
    <property type="entry name" value="HHH_XRCC3_RpoA"/>
    <property type="match status" value="1"/>
</dbReference>
<feature type="compositionally biased region" description="Gly residues" evidence="7">
    <location>
        <begin position="305"/>
        <end position="316"/>
    </location>
</feature>
<dbReference type="GO" id="GO:0003697">
    <property type="term" value="F:single-stranded DNA binding"/>
    <property type="evidence" value="ECO:0007669"/>
    <property type="project" value="TreeGrafter"/>
</dbReference>
<dbReference type="SMART" id="SM00382">
    <property type="entry name" value="AAA"/>
    <property type="match status" value="1"/>
</dbReference>
<dbReference type="Pfam" id="PF08423">
    <property type="entry name" value="Rad51"/>
    <property type="match status" value="1"/>
</dbReference>
<dbReference type="GO" id="GO:0033063">
    <property type="term" value="C:Rad51B-Rad51C-Rad51D-XRCC2 complex"/>
    <property type="evidence" value="ECO:0007669"/>
    <property type="project" value="InterPro"/>
</dbReference>
<dbReference type="InterPro" id="IPR013632">
    <property type="entry name" value="Rad51_C"/>
</dbReference>
<reference evidence="9 10" key="1">
    <citation type="journal article" date="2009" name="Science">
        <title>Green evolution and dynamic adaptations revealed by genomes of the marine picoeukaryotes Micromonas.</title>
        <authorList>
            <person name="Worden A.Z."/>
            <person name="Lee J.H."/>
            <person name="Mock T."/>
            <person name="Rouze P."/>
            <person name="Simmons M.P."/>
            <person name="Aerts A.L."/>
            <person name="Allen A.E."/>
            <person name="Cuvelier M.L."/>
            <person name="Derelle E."/>
            <person name="Everett M.V."/>
            <person name="Foulon E."/>
            <person name="Grimwood J."/>
            <person name="Gundlach H."/>
            <person name="Henrissat B."/>
            <person name="Napoli C."/>
            <person name="McDonald S.M."/>
            <person name="Parker M.S."/>
            <person name="Rombauts S."/>
            <person name="Salamov A."/>
            <person name="Von Dassow P."/>
            <person name="Badger J.H."/>
            <person name="Coutinho P.M."/>
            <person name="Demir E."/>
            <person name="Dubchak I."/>
            <person name="Gentemann C."/>
            <person name="Eikrem W."/>
            <person name="Gready J.E."/>
            <person name="John U."/>
            <person name="Lanier W."/>
            <person name="Lindquist E.A."/>
            <person name="Lucas S."/>
            <person name="Mayer K.F."/>
            <person name="Moreau H."/>
            <person name="Not F."/>
            <person name="Otillar R."/>
            <person name="Panaud O."/>
            <person name="Pangilinan J."/>
            <person name="Paulsen I."/>
            <person name="Piegu B."/>
            <person name="Poliakov A."/>
            <person name="Robbens S."/>
            <person name="Schmutz J."/>
            <person name="Toulza E."/>
            <person name="Wyss T."/>
            <person name="Zelensky A."/>
            <person name="Zhou K."/>
            <person name="Armbrust E.V."/>
            <person name="Bhattacharya D."/>
            <person name="Goodenough U.W."/>
            <person name="Van de Peer Y."/>
            <person name="Grigoriev I.V."/>
        </authorList>
    </citation>
    <scope>NUCLEOTIDE SEQUENCE [LARGE SCALE GENOMIC DNA]</scope>
    <source>
        <strain evidence="10">RCC299 / NOUM17</strain>
    </source>
</reference>
<protein>
    <submittedName>
        <fullName evidence="9">Rad51 DNA recombinase 2</fullName>
    </submittedName>
</protein>
<gene>
    <name evidence="9" type="primary">RAD51B</name>
    <name evidence="9" type="ORF">MICPUN_64031</name>
</gene>
<feature type="compositionally biased region" description="Basic and acidic residues" evidence="7">
    <location>
        <begin position="73"/>
        <end position="84"/>
    </location>
</feature>
<accession>C1EGX8</accession>
<dbReference type="SUPFAM" id="SSF52540">
    <property type="entry name" value="P-loop containing nucleoside triphosphate hydrolases"/>
    <property type="match status" value="1"/>
</dbReference>
<keyword evidence="6" id="KW-0539">Nucleus</keyword>
<sequence>MAAKRSLARVAGLDVDLLSRLESNNFRTCEDVLTRHPFDLVELLDVNLPVAEKIVTCVARACCPKPVTAKQLLDSRTDDPHGDDDGSSGGGGGSSASSTRKTPAFVRAHLAPLDDALGGGVPTGSISELVGPAGAGKTQMCLTLACACAAPKRCGGLESGVVFIDTEQRFSSQRLAEIARAKFPETLSPAHAPDAASAERELESLTSRILVLTPSTLSEMLQRLNGLEEALIDRGVRLLIVDSVAALARAQFGRGQLTQRQELLGQIASALKQLAERLGMAAFVTNQVTTRVGARVRHAHDTAVRGGGGDTAGGGGDDADSPGSVTAALGTKWAHCVNTRLVLEGAEGAVDGGEGREEGGEGGVARGGGGGGDTAGDDGGARFVARVIKVVKSPRCPLVGFECEVYAGGLRVHGDRKVRVDPSGADAQGGIRGIYQGAVL</sequence>
<feature type="region of interest" description="Disordered" evidence="7">
    <location>
        <begin position="73"/>
        <end position="99"/>
    </location>
</feature>
<dbReference type="InterPro" id="IPR030548">
    <property type="entry name" value="RAD51B"/>
</dbReference>
<dbReference type="PANTHER" id="PTHR46456">
    <property type="entry name" value="DNA REPAIR PROTEIN RAD51 HOMOLOG 2"/>
    <property type="match status" value="1"/>
</dbReference>
<name>C1EGX8_MICCC</name>
<dbReference type="OrthoDB" id="5957327at2759"/>
<evidence type="ECO:0000256" key="3">
    <source>
        <dbReference type="ARBA" id="ARBA00022763"/>
    </source>
</evidence>
<dbReference type="EMBL" id="CP001332">
    <property type="protein sequence ID" value="ACO67406.1"/>
    <property type="molecule type" value="Genomic_DNA"/>
</dbReference>
<evidence type="ECO:0000259" key="8">
    <source>
        <dbReference type="PROSITE" id="PS50162"/>
    </source>
</evidence>
<keyword evidence="3" id="KW-0227">DNA damage</keyword>
<dbReference type="GO" id="GO:0005657">
    <property type="term" value="C:replication fork"/>
    <property type="evidence" value="ECO:0007669"/>
    <property type="project" value="TreeGrafter"/>
</dbReference>
<dbReference type="GO" id="GO:0005524">
    <property type="term" value="F:ATP binding"/>
    <property type="evidence" value="ECO:0007669"/>
    <property type="project" value="InterPro"/>
</dbReference>
<comment type="subcellular location">
    <subcellularLocation>
        <location evidence="1">Nucleus</location>
    </subcellularLocation>
</comment>
<dbReference type="eggNOG" id="KOG1433">
    <property type="taxonomic scope" value="Eukaryota"/>
</dbReference>
<proteinExistence type="inferred from homology"/>
<dbReference type="InParanoid" id="C1EGX8"/>
<dbReference type="FunCoup" id="C1EGX8">
    <property type="interactions" value="111"/>
</dbReference>
<evidence type="ECO:0000256" key="5">
    <source>
        <dbReference type="ARBA" id="ARBA00023172"/>
    </source>
</evidence>
<dbReference type="GO" id="GO:0140664">
    <property type="term" value="F:ATP-dependent DNA damage sensor activity"/>
    <property type="evidence" value="ECO:0007669"/>
    <property type="project" value="InterPro"/>
</dbReference>
<dbReference type="GO" id="GO:0003690">
    <property type="term" value="F:double-stranded DNA binding"/>
    <property type="evidence" value="ECO:0007669"/>
    <property type="project" value="TreeGrafter"/>
</dbReference>
<evidence type="ECO:0000313" key="9">
    <source>
        <dbReference type="EMBL" id="ACO67406.1"/>
    </source>
</evidence>
<organism evidence="9 10">
    <name type="scientific">Micromonas commoda (strain RCC299 / NOUM17 / CCMP2709)</name>
    <name type="common">Picoplanktonic green alga</name>
    <dbReference type="NCBI Taxonomy" id="296587"/>
    <lineage>
        <taxon>Eukaryota</taxon>
        <taxon>Viridiplantae</taxon>
        <taxon>Chlorophyta</taxon>
        <taxon>Mamiellophyceae</taxon>
        <taxon>Mamiellales</taxon>
        <taxon>Mamiellaceae</taxon>
        <taxon>Micromonas</taxon>
    </lineage>
</organism>
<dbReference type="PROSITE" id="PS50162">
    <property type="entry name" value="RECA_2"/>
    <property type="match status" value="1"/>
</dbReference>
<evidence type="ECO:0000256" key="7">
    <source>
        <dbReference type="SAM" id="MobiDB-lite"/>
    </source>
</evidence>
<feature type="domain" description="RecA family profile 1" evidence="8">
    <location>
        <begin position="102"/>
        <end position="288"/>
    </location>
</feature>
<keyword evidence="5" id="KW-0233">DNA recombination</keyword>
<feature type="compositionally biased region" description="Gly residues" evidence="7">
    <location>
        <begin position="361"/>
        <end position="377"/>
    </location>
</feature>
<dbReference type="AlphaFoldDB" id="C1EGX8"/>
<dbReference type="InterPro" id="IPR003593">
    <property type="entry name" value="AAA+_ATPase"/>
</dbReference>
<dbReference type="GeneID" id="8248875"/>
<dbReference type="InterPro" id="IPR027417">
    <property type="entry name" value="P-loop_NTPase"/>
</dbReference>
<evidence type="ECO:0000313" key="10">
    <source>
        <dbReference type="Proteomes" id="UP000002009"/>
    </source>
</evidence>
<dbReference type="GO" id="GO:0000724">
    <property type="term" value="P:double-strand break repair via homologous recombination"/>
    <property type="evidence" value="ECO:0007669"/>
    <property type="project" value="InterPro"/>
</dbReference>
<dbReference type="OMA" id="NAGHAWI"/>
<dbReference type="InterPro" id="IPR058766">
    <property type="entry name" value="HHH_XRCC3_RAD51B"/>
</dbReference>